<dbReference type="GO" id="GO:0019478">
    <property type="term" value="P:D-amino acid catabolic process"/>
    <property type="evidence" value="ECO:0007669"/>
    <property type="project" value="TreeGrafter"/>
</dbReference>
<protein>
    <recommendedName>
        <fullName evidence="7">D-amino-acid oxidase</fullName>
        <ecNumber evidence="6">1.4.3.3</ecNumber>
    </recommendedName>
</protein>
<feature type="binding site" evidence="9">
    <location>
        <position position="152"/>
    </location>
    <ligand>
        <name>FAD</name>
        <dbReference type="ChEBI" id="CHEBI:57692"/>
    </ligand>
</feature>
<feature type="domain" description="FAD dependent oxidoreductase" evidence="10">
    <location>
        <begin position="2"/>
        <end position="309"/>
    </location>
</feature>
<dbReference type="InterPro" id="IPR006181">
    <property type="entry name" value="D-amino_acid_oxidase_CS"/>
</dbReference>
<dbReference type="EC" id="1.4.3.3" evidence="6"/>
<evidence type="ECO:0000256" key="1">
    <source>
        <dbReference type="ARBA" id="ARBA00001974"/>
    </source>
</evidence>
<dbReference type="InterPro" id="IPR023209">
    <property type="entry name" value="DAO"/>
</dbReference>
<dbReference type="AlphaFoldDB" id="A0A840PB29"/>
<organism evidence="11 12">
    <name type="scientific">Thermocatellispora tengchongensis</name>
    <dbReference type="NCBI Taxonomy" id="1073253"/>
    <lineage>
        <taxon>Bacteria</taxon>
        <taxon>Bacillati</taxon>
        <taxon>Actinomycetota</taxon>
        <taxon>Actinomycetes</taxon>
        <taxon>Streptosporangiales</taxon>
        <taxon>Streptosporangiaceae</taxon>
        <taxon>Thermocatellispora</taxon>
    </lineage>
</organism>
<reference evidence="11 12" key="1">
    <citation type="submission" date="2020-08" db="EMBL/GenBank/DDBJ databases">
        <title>Genomic Encyclopedia of Type Strains, Phase IV (KMG-IV): sequencing the most valuable type-strain genomes for metagenomic binning, comparative biology and taxonomic classification.</title>
        <authorList>
            <person name="Goeker M."/>
        </authorList>
    </citation>
    <scope>NUCLEOTIDE SEQUENCE [LARGE SCALE GENOMIC DNA]</scope>
    <source>
        <strain evidence="11 12">DSM 45615</strain>
    </source>
</reference>
<dbReference type="Gene3D" id="3.40.50.720">
    <property type="entry name" value="NAD(P)-binding Rossmann-like Domain"/>
    <property type="match status" value="1"/>
</dbReference>
<gene>
    <name evidence="11" type="ORF">HNP84_006199</name>
</gene>
<keyword evidence="12" id="KW-1185">Reference proteome</keyword>
<dbReference type="PROSITE" id="PS00677">
    <property type="entry name" value="DAO"/>
    <property type="match status" value="1"/>
</dbReference>
<evidence type="ECO:0000256" key="4">
    <source>
        <dbReference type="ARBA" id="ARBA00022827"/>
    </source>
</evidence>
<dbReference type="Proteomes" id="UP000578449">
    <property type="component" value="Unassembled WGS sequence"/>
</dbReference>
<evidence type="ECO:0000256" key="8">
    <source>
        <dbReference type="ARBA" id="ARBA00049547"/>
    </source>
</evidence>
<name>A0A840PB29_9ACTN</name>
<dbReference type="SUPFAM" id="SSF54373">
    <property type="entry name" value="FAD-linked reductases, C-terminal domain"/>
    <property type="match status" value="1"/>
</dbReference>
<comment type="similarity">
    <text evidence="2">Belongs to the DAMOX/DASOX family.</text>
</comment>
<evidence type="ECO:0000256" key="2">
    <source>
        <dbReference type="ARBA" id="ARBA00006730"/>
    </source>
</evidence>
<dbReference type="PANTHER" id="PTHR11530:SF11">
    <property type="entry name" value="D-ASPARTATE OXIDASE"/>
    <property type="match status" value="1"/>
</dbReference>
<dbReference type="InterPro" id="IPR006076">
    <property type="entry name" value="FAD-dep_OxRdtase"/>
</dbReference>
<accession>A0A840PB29</accession>
<keyword evidence="4 9" id="KW-0274">FAD</keyword>
<sequence length="325" mass="34479">MDVLVIGAGVIGLTTAVSLARAGLSVLVRTAEPPRLTTSAVAGAMAGGPVFAEPVEAARRWQRIGLEEFAKLAGDARTGVRIAMGRLVSRMGEGIPPWAERLPGFRPCTPEESAGFPVAFWISSPLVSMPPYLAYLVDLLAEEGGRIEVRPVAGLDEAAAEAPVVVNCSGLGARQLAADPEVRPVRGQHVVVENPGLHDFFYEGGAETEWTGYMPHRDRVVLGGTATADDWRKTPDPQQTEDILRRCAEIEPRLGTARVLAVEVGLRPSRPVIRVEEEAVAGARVIHNYGHGSVGVSMSWGCAAEVTEMVLSGGRPRATGAPSAW</sequence>
<comment type="catalytic activity">
    <reaction evidence="8">
        <text>a D-alpha-amino acid + O2 + H2O = a 2-oxocarboxylate + H2O2 + NH4(+)</text>
        <dbReference type="Rhea" id="RHEA:21816"/>
        <dbReference type="ChEBI" id="CHEBI:15377"/>
        <dbReference type="ChEBI" id="CHEBI:15379"/>
        <dbReference type="ChEBI" id="CHEBI:16240"/>
        <dbReference type="ChEBI" id="CHEBI:28938"/>
        <dbReference type="ChEBI" id="CHEBI:35179"/>
        <dbReference type="ChEBI" id="CHEBI:59871"/>
        <dbReference type="EC" id="1.4.3.3"/>
    </reaction>
    <physiologicalReaction direction="left-to-right" evidence="8">
        <dbReference type="Rhea" id="RHEA:21817"/>
    </physiologicalReaction>
</comment>
<evidence type="ECO:0000256" key="9">
    <source>
        <dbReference type="PIRSR" id="PIRSR000189-1"/>
    </source>
</evidence>
<evidence type="ECO:0000256" key="7">
    <source>
        <dbReference type="ARBA" id="ARBA00039751"/>
    </source>
</evidence>
<dbReference type="GO" id="GO:0005737">
    <property type="term" value="C:cytoplasm"/>
    <property type="evidence" value="ECO:0007669"/>
    <property type="project" value="TreeGrafter"/>
</dbReference>
<evidence type="ECO:0000256" key="6">
    <source>
        <dbReference type="ARBA" id="ARBA00039101"/>
    </source>
</evidence>
<evidence type="ECO:0000256" key="3">
    <source>
        <dbReference type="ARBA" id="ARBA00022630"/>
    </source>
</evidence>
<dbReference type="RefSeq" id="WP_185053329.1">
    <property type="nucleotide sequence ID" value="NZ_BAABIX010000011.1"/>
</dbReference>
<evidence type="ECO:0000259" key="10">
    <source>
        <dbReference type="Pfam" id="PF01266"/>
    </source>
</evidence>
<feature type="binding site" evidence="9">
    <location>
        <begin position="38"/>
        <end position="39"/>
    </location>
    <ligand>
        <name>FAD</name>
        <dbReference type="ChEBI" id="CHEBI:57692"/>
    </ligand>
</feature>
<keyword evidence="5 11" id="KW-0560">Oxidoreductase</keyword>
<dbReference type="EMBL" id="JACHGN010000014">
    <property type="protein sequence ID" value="MBB5136452.1"/>
    <property type="molecule type" value="Genomic_DNA"/>
</dbReference>
<dbReference type="Pfam" id="PF01266">
    <property type="entry name" value="DAO"/>
    <property type="match status" value="1"/>
</dbReference>
<dbReference type="PIRSF" id="PIRSF000189">
    <property type="entry name" value="D-aa_oxidase"/>
    <property type="match status" value="1"/>
</dbReference>
<evidence type="ECO:0000313" key="12">
    <source>
        <dbReference type="Proteomes" id="UP000578449"/>
    </source>
</evidence>
<proteinExistence type="inferred from homology"/>
<evidence type="ECO:0000256" key="5">
    <source>
        <dbReference type="ARBA" id="ARBA00023002"/>
    </source>
</evidence>
<keyword evidence="3" id="KW-0285">Flavoprotein</keyword>
<comment type="cofactor">
    <cofactor evidence="1 9">
        <name>FAD</name>
        <dbReference type="ChEBI" id="CHEBI:57692"/>
    </cofactor>
</comment>
<dbReference type="GO" id="GO:0003884">
    <property type="term" value="F:D-amino-acid oxidase activity"/>
    <property type="evidence" value="ECO:0007669"/>
    <property type="project" value="UniProtKB-EC"/>
</dbReference>
<comment type="caution">
    <text evidence="11">The sequence shown here is derived from an EMBL/GenBank/DDBJ whole genome shotgun (WGS) entry which is preliminary data.</text>
</comment>
<evidence type="ECO:0000313" key="11">
    <source>
        <dbReference type="EMBL" id="MBB5136452.1"/>
    </source>
</evidence>
<dbReference type="SUPFAM" id="SSF51971">
    <property type="entry name" value="Nucleotide-binding domain"/>
    <property type="match status" value="1"/>
</dbReference>
<dbReference type="Gene3D" id="3.30.9.10">
    <property type="entry name" value="D-Amino Acid Oxidase, subunit A, domain 2"/>
    <property type="match status" value="1"/>
</dbReference>
<feature type="binding site" evidence="9">
    <location>
        <position position="267"/>
    </location>
    <ligand>
        <name>D-dopa</name>
        <dbReference type="ChEBI" id="CHEBI:149689"/>
    </ligand>
</feature>
<feature type="binding site" evidence="9">
    <location>
        <position position="213"/>
    </location>
    <ligand>
        <name>D-dopa</name>
        <dbReference type="ChEBI" id="CHEBI:149689"/>
    </ligand>
</feature>
<dbReference type="PANTHER" id="PTHR11530">
    <property type="entry name" value="D-AMINO ACID OXIDASE"/>
    <property type="match status" value="1"/>
</dbReference>
<dbReference type="GO" id="GO:0071949">
    <property type="term" value="F:FAD binding"/>
    <property type="evidence" value="ECO:0007669"/>
    <property type="project" value="InterPro"/>
</dbReference>